<reference evidence="1" key="2">
    <citation type="submission" date="2021-03" db="UniProtKB">
        <authorList>
            <consortium name="EnsemblPlants"/>
        </authorList>
    </citation>
    <scope>IDENTIFICATION</scope>
</reference>
<reference evidence="1" key="1">
    <citation type="submission" date="2018-11" db="EMBL/GenBank/DDBJ databases">
        <authorList>
            <person name="Grassa J C."/>
        </authorList>
    </citation>
    <scope>NUCLEOTIDE SEQUENCE [LARGE SCALE GENOMIC DNA]</scope>
</reference>
<evidence type="ECO:0000313" key="2">
    <source>
        <dbReference type="Proteomes" id="UP000596661"/>
    </source>
</evidence>
<name>A0A803PZW4_CANSA</name>
<accession>A0A803PZW4</accession>
<protein>
    <submittedName>
        <fullName evidence="1">Uncharacterized protein</fullName>
    </submittedName>
</protein>
<dbReference type="Gramene" id="evm.model.06.769">
    <property type="protein sequence ID" value="cds.evm.model.06.769"/>
    <property type="gene ID" value="evm.TU.06.769"/>
</dbReference>
<keyword evidence="2" id="KW-1185">Reference proteome</keyword>
<dbReference type="Proteomes" id="UP000596661">
    <property type="component" value="Chromosome 6"/>
</dbReference>
<organism evidence="1 2">
    <name type="scientific">Cannabis sativa</name>
    <name type="common">Hemp</name>
    <name type="synonym">Marijuana</name>
    <dbReference type="NCBI Taxonomy" id="3483"/>
    <lineage>
        <taxon>Eukaryota</taxon>
        <taxon>Viridiplantae</taxon>
        <taxon>Streptophyta</taxon>
        <taxon>Embryophyta</taxon>
        <taxon>Tracheophyta</taxon>
        <taxon>Spermatophyta</taxon>
        <taxon>Magnoliopsida</taxon>
        <taxon>eudicotyledons</taxon>
        <taxon>Gunneridae</taxon>
        <taxon>Pentapetalae</taxon>
        <taxon>rosids</taxon>
        <taxon>fabids</taxon>
        <taxon>Rosales</taxon>
        <taxon>Cannabaceae</taxon>
        <taxon>Cannabis</taxon>
    </lineage>
</organism>
<sequence length="100" mass="11073">MTEEESIHASCGSSQNKRFLGNRIEVVAPKGIRTILSQCPNGKRHHRVKVDAFNRTMPSTLQEDCPQPIVGKSVGSDDTHPLRVFAITVYLDAVHQKCTS</sequence>
<dbReference type="AlphaFoldDB" id="A0A803PZW4"/>
<evidence type="ECO:0000313" key="1">
    <source>
        <dbReference type="EnsemblPlants" id="cds.evm.model.06.769"/>
    </source>
</evidence>
<dbReference type="EMBL" id="UZAU01000578">
    <property type="status" value="NOT_ANNOTATED_CDS"/>
    <property type="molecule type" value="Genomic_DNA"/>
</dbReference>
<proteinExistence type="predicted"/>
<dbReference type="EnsemblPlants" id="evm.model.06.769">
    <property type="protein sequence ID" value="cds.evm.model.06.769"/>
    <property type="gene ID" value="evm.TU.06.769"/>
</dbReference>